<name>A0A1H8UES7_9RHOB</name>
<reference evidence="2 3" key="1">
    <citation type="submission" date="2016-10" db="EMBL/GenBank/DDBJ databases">
        <authorList>
            <person name="de Groot N.N."/>
        </authorList>
    </citation>
    <scope>NUCLEOTIDE SEQUENCE [LARGE SCALE GENOMIC DNA]</scope>
    <source>
        <strain evidence="2 3">DSM 27842</strain>
    </source>
</reference>
<keyword evidence="3" id="KW-1185">Reference proteome</keyword>
<dbReference type="STRING" id="569882.SAMN04490248_11976"/>
<evidence type="ECO:0000313" key="3">
    <source>
        <dbReference type="Proteomes" id="UP000198893"/>
    </source>
</evidence>
<dbReference type="AlphaFoldDB" id="A0A1H8UES7"/>
<feature type="region of interest" description="Disordered" evidence="1">
    <location>
        <begin position="135"/>
        <end position="172"/>
    </location>
</feature>
<gene>
    <name evidence="2" type="ORF">SAMN04490248_11976</name>
</gene>
<proteinExistence type="predicted"/>
<sequence>MILPTTGQFAREAADAAGQRHRALDPRYAFGDSRGAACPALRTGGVCDKLRYPSSLGRSGFIPTGSPRFLFCRRELRGDRQRFARTRKMERTGFLRLPDCAIVRTISTCGKDTFKCAESQRSAFVSGWPGLSRLAATPPRNRRSLASGRARRRPLSPAGAWPRVPSSGLRGTSPIARLIPRAVSSVDATHPGPLAGGVQRSVGPSGRTPRVVLFVATARPERGPRTGRDMTCSTRS</sequence>
<accession>A0A1H8UES7</accession>
<protein>
    <submittedName>
        <fullName evidence="2">Uncharacterized protein</fullName>
    </submittedName>
</protein>
<dbReference type="Proteomes" id="UP000198893">
    <property type="component" value="Unassembled WGS sequence"/>
</dbReference>
<organism evidence="2 3">
    <name type="scientific">Salinihabitans flavidus</name>
    <dbReference type="NCBI Taxonomy" id="569882"/>
    <lineage>
        <taxon>Bacteria</taxon>
        <taxon>Pseudomonadati</taxon>
        <taxon>Pseudomonadota</taxon>
        <taxon>Alphaproteobacteria</taxon>
        <taxon>Rhodobacterales</taxon>
        <taxon>Roseobacteraceae</taxon>
        <taxon>Salinihabitans</taxon>
    </lineage>
</organism>
<dbReference type="EMBL" id="FODS01000019">
    <property type="protein sequence ID" value="SEP01393.1"/>
    <property type="molecule type" value="Genomic_DNA"/>
</dbReference>
<evidence type="ECO:0000313" key="2">
    <source>
        <dbReference type="EMBL" id="SEP01393.1"/>
    </source>
</evidence>
<evidence type="ECO:0000256" key="1">
    <source>
        <dbReference type="SAM" id="MobiDB-lite"/>
    </source>
</evidence>